<feature type="compositionally biased region" description="Basic and acidic residues" evidence="6">
    <location>
        <begin position="371"/>
        <end position="402"/>
    </location>
</feature>
<feature type="compositionally biased region" description="Basic and acidic residues" evidence="6">
    <location>
        <begin position="454"/>
        <end position="487"/>
    </location>
</feature>
<dbReference type="AlphaFoldDB" id="S9RN28"/>
<sequence>MSLIANWSYPTAVRFGAGRISELAEACKAAGMSKPLLVTDKGLADLPITKQALDILKAAGLEADLFAEVDPNPNERNLGAGVVAFKQGRHDGVVAFGGGSGLDLGKCVAFMAGQTRPVWDFEDIGDWCMSLIANWSYPTAVRFGAGRISELAEACKAAGMSKPLLVTDKGLADLPITKQALDILKAAGLEADLFAEVDPNPNERNLGAGVVAFKQGRHDGVVAFGGGSGLDLGKCVAFMAGQTRPVWDFEDIGDWWTRADASAIAPIVAVPTTAGTGSEVGRAGVLTNSETHEKKIIFHPKMLPATVICDPELTVGMPKAITAGTGLDAFAHCVEAFSSPHYHPMSQGIALEGMRLVVENLPRAFEQPDDIEARAPHDERRRHGRHRLPEGAGRDPRAEPPGRRAFPHPPRHDQRGLHARGAGVQRPRDRRPFRQGDGLPRYRGRFRRFPRLCRRTERTARRAEGPRRARRDRGEHPHAGQGRDHRPLLRRQPGQADRGEPHAALPRGDVGTRANLDVTKAAPIPGAAFPFAMPVSRHRRHPEQRAALTPGPAERRLRLRPRRAARC</sequence>
<dbReference type="GO" id="GO:0004022">
    <property type="term" value="F:alcohol dehydrogenase (NAD+) activity"/>
    <property type="evidence" value="ECO:0007669"/>
    <property type="project" value="UniProtKB-EC"/>
</dbReference>
<reference evidence="10" key="1">
    <citation type="journal article" date="2014" name="Stand. Genomic Sci.">
        <title>Genome sequence of the exopolysaccharide-producing Salipiger mucosus type strain (DSM 16094(T)), a moderately halophilic member of the Roseobacter clade.</title>
        <authorList>
            <person name="Riedel T."/>
            <person name="Spring S."/>
            <person name="Fiebig A."/>
            <person name="Petersen J."/>
            <person name="Kyrpides N.C."/>
            <person name="Goker M."/>
            <person name="Klenk H.P."/>
        </authorList>
    </citation>
    <scope>NUCLEOTIDE SEQUENCE [LARGE SCALE GENOMIC DNA]</scope>
    <source>
        <strain evidence="10">DSM 16094</strain>
    </source>
</reference>
<feature type="compositionally biased region" description="Basic residues" evidence="6">
    <location>
        <begin position="442"/>
        <end position="453"/>
    </location>
</feature>
<evidence type="ECO:0000256" key="3">
    <source>
        <dbReference type="ARBA" id="ARBA00023002"/>
    </source>
</evidence>
<dbReference type="EC" id="1.1.1.1" evidence="9"/>
<evidence type="ECO:0000256" key="5">
    <source>
        <dbReference type="ARBA" id="ARBA00049243"/>
    </source>
</evidence>
<dbReference type="Pfam" id="PF25137">
    <property type="entry name" value="ADH_Fe_C"/>
    <property type="match status" value="1"/>
</dbReference>
<dbReference type="GO" id="GO:0046872">
    <property type="term" value="F:metal ion binding"/>
    <property type="evidence" value="ECO:0007669"/>
    <property type="project" value="InterPro"/>
</dbReference>
<keyword evidence="4" id="KW-0520">NAD</keyword>
<dbReference type="Gene3D" id="3.40.50.1970">
    <property type="match status" value="2"/>
</dbReference>
<evidence type="ECO:0000313" key="10">
    <source>
        <dbReference type="Proteomes" id="UP000015347"/>
    </source>
</evidence>
<dbReference type="Proteomes" id="UP000015347">
    <property type="component" value="Unassembled WGS sequence"/>
</dbReference>
<dbReference type="PANTHER" id="PTHR11496">
    <property type="entry name" value="ALCOHOL DEHYDROGENASE"/>
    <property type="match status" value="1"/>
</dbReference>
<evidence type="ECO:0000259" key="7">
    <source>
        <dbReference type="Pfam" id="PF00465"/>
    </source>
</evidence>
<feature type="domain" description="Fe-containing alcohol dehydrogenase-like C-terminal" evidence="8">
    <location>
        <begin position="322"/>
        <end position="374"/>
    </location>
</feature>
<dbReference type="eggNOG" id="COG1454">
    <property type="taxonomic scope" value="Bacteria"/>
</dbReference>
<dbReference type="CDD" id="cd14861">
    <property type="entry name" value="Fe-ADH-like"/>
    <property type="match status" value="1"/>
</dbReference>
<feature type="region of interest" description="Disordered" evidence="6">
    <location>
        <begin position="367"/>
        <end position="512"/>
    </location>
</feature>
<dbReference type="PROSITE" id="PS00913">
    <property type="entry name" value="ADH_IRON_1"/>
    <property type="match status" value="1"/>
</dbReference>
<accession>S9RN28</accession>
<dbReference type="SUPFAM" id="SSF56796">
    <property type="entry name" value="Dehydroquinate synthase-like"/>
    <property type="match status" value="2"/>
</dbReference>
<dbReference type="HOGENOM" id="CLU_480506_0_0_5"/>
<dbReference type="PANTHER" id="PTHR11496:SF102">
    <property type="entry name" value="ALCOHOL DEHYDROGENASE 4"/>
    <property type="match status" value="1"/>
</dbReference>
<evidence type="ECO:0000256" key="2">
    <source>
        <dbReference type="ARBA" id="ARBA00007358"/>
    </source>
</evidence>
<dbReference type="InterPro" id="IPR039697">
    <property type="entry name" value="Alcohol_dehydrogenase_Fe"/>
</dbReference>
<gene>
    <name evidence="9" type="ORF">Salmuc_04613</name>
</gene>
<protein>
    <submittedName>
        <fullName evidence="9">Alcohol dehydrogenase</fullName>
        <ecNumber evidence="9">1.1.1.1</ecNumber>
    </submittedName>
</protein>
<dbReference type="Pfam" id="PF00465">
    <property type="entry name" value="Fe-ADH"/>
    <property type="match status" value="2"/>
</dbReference>
<keyword evidence="10" id="KW-1185">Reference proteome</keyword>
<comment type="similarity">
    <text evidence="2">Belongs to the iron-containing alcohol dehydrogenase family.</text>
</comment>
<dbReference type="InterPro" id="IPR056798">
    <property type="entry name" value="ADH_Fe_C"/>
</dbReference>
<feature type="region of interest" description="Disordered" evidence="6">
    <location>
        <begin position="537"/>
        <end position="567"/>
    </location>
</feature>
<proteinExistence type="inferred from homology"/>
<evidence type="ECO:0000313" key="9">
    <source>
        <dbReference type="EMBL" id="EPX79500.1"/>
    </source>
</evidence>
<evidence type="ECO:0000259" key="8">
    <source>
        <dbReference type="Pfam" id="PF25137"/>
    </source>
</evidence>
<evidence type="ECO:0000256" key="1">
    <source>
        <dbReference type="ARBA" id="ARBA00001962"/>
    </source>
</evidence>
<feature type="domain" description="Alcohol dehydrogenase iron-type/glycerol dehydrogenase GldA" evidence="7">
    <location>
        <begin position="138"/>
        <end position="311"/>
    </location>
</feature>
<dbReference type="InterPro" id="IPR001670">
    <property type="entry name" value="ADH_Fe/GldA"/>
</dbReference>
<dbReference type="Gene3D" id="1.20.1090.10">
    <property type="entry name" value="Dehydroquinate synthase-like - alpha domain"/>
    <property type="match status" value="1"/>
</dbReference>
<comment type="caution">
    <text evidence="9">The sequence shown here is derived from an EMBL/GenBank/DDBJ whole genome shotgun (WGS) entry which is preliminary data.</text>
</comment>
<dbReference type="FunFam" id="3.40.50.1970:FF:000003">
    <property type="entry name" value="Alcohol dehydrogenase, iron-containing"/>
    <property type="match status" value="1"/>
</dbReference>
<evidence type="ECO:0000256" key="4">
    <source>
        <dbReference type="ARBA" id="ARBA00023027"/>
    </source>
</evidence>
<feature type="domain" description="Alcohol dehydrogenase iron-type/glycerol dehydrogenase GldA" evidence="7">
    <location>
        <begin position="10"/>
        <end position="122"/>
    </location>
</feature>
<dbReference type="InterPro" id="IPR018211">
    <property type="entry name" value="ADH_Fe_CS"/>
</dbReference>
<dbReference type="EMBL" id="APVH01000037">
    <property type="protein sequence ID" value="EPX79500.1"/>
    <property type="molecule type" value="Genomic_DNA"/>
</dbReference>
<comment type="catalytic activity">
    <reaction evidence="5">
        <text>a primary alcohol + NAD(+) = an aldehyde + NADH + H(+)</text>
        <dbReference type="Rhea" id="RHEA:10736"/>
        <dbReference type="ChEBI" id="CHEBI:15378"/>
        <dbReference type="ChEBI" id="CHEBI:15734"/>
        <dbReference type="ChEBI" id="CHEBI:17478"/>
        <dbReference type="ChEBI" id="CHEBI:57540"/>
        <dbReference type="ChEBI" id="CHEBI:57945"/>
        <dbReference type="EC" id="1.1.1.1"/>
    </reaction>
</comment>
<name>S9RN28_9RHOB</name>
<comment type="cofactor">
    <cofactor evidence="1">
        <name>Fe cation</name>
        <dbReference type="ChEBI" id="CHEBI:24875"/>
    </cofactor>
</comment>
<feature type="compositionally biased region" description="Basic residues" evidence="6">
    <location>
        <begin position="557"/>
        <end position="567"/>
    </location>
</feature>
<dbReference type="STRING" id="1123237.Salmuc_04613"/>
<keyword evidence="3 9" id="KW-0560">Oxidoreductase</keyword>
<evidence type="ECO:0000256" key="6">
    <source>
        <dbReference type="SAM" id="MobiDB-lite"/>
    </source>
</evidence>
<organism evidence="9 10">
    <name type="scientific">Salipiger mucosus DSM 16094</name>
    <dbReference type="NCBI Taxonomy" id="1123237"/>
    <lineage>
        <taxon>Bacteria</taxon>
        <taxon>Pseudomonadati</taxon>
        <taxon>Pseudomonadota</taxon>
        <taxon>Alphaproteobacteria</taxon>
        <taxon>Rhodobacterales</taxon>
        <taxon>Roseobacteraceae</taxon>
        <taxon>Salipiger</taxon>
    </lineage>
</organism>